<sequence>MSPHYAASISICRPQESPATVEPGQVERLKNPQALVPWRRPSWLLAAMSGAREGMFGKLLAGSAAGTDGGGLWQGQAGNEH</sequence>
<reference evidence="1 2" key="1">
    <citation type="submission" date="2016-06" db="EMBL/GenBank/DDBJ databases">
        <authorList>
            <person name="Kjaerup R.B."/>
            <person name="Dalgaard T.S."/>
            <person name="Juul-Madsen H.R."/>
        </authorList>
    </citation>
    <scope>NUCLEOTIDE SEQUENCE [LARGE SCALE GENOMIC DNA]</scope>
    <source>
        <strain evidence="1">3</strain>
    </source>
</reference>
<gene>
    <name evidence="1" type="ORF">ACCAA_650003</name>
</gene>
<keyword evidence="2" id="KW-1185">Reference proteome</keyword>
<evidence type="ECO:0000313" key="2">
    <source>
        <dbReference type="Proteomes" id="UP000199169"/>
    </source>
</evidence>
<dbReference type="Proteomes" id="UP000199169">
    <property type="component" value="Unassembled WGS sequence"/>
</dbReference>
<accession>A0A1A8XVX3</accession>
<dbReference type="EMBL" id="FLQX01000144">
    <property type="protein sequence ID" value="SBT08876.1"/>
    <property type="molecule type" value="Genomic_DNA"/>
</dbReference>
<organism evidence="1 2">
    <name type="scientific">Candidatus Accumulibacter aalborgensis</name>
    <dbReference type="NCBI Taxonomy" id="1860102"/>
    <lineage>
        <taxon>Bacteria</taxon>
        <taxon>Pseudomonadati</taxon>
        <taxon>Pseudomonadota</taxon>
        <taxon>Betaproteobacteria</taxon>
        <taxon>Candidatus Accumulibacter</taxon>
    </lineage>
</organism>
<evidence type="ECO:0000313" key="1">
    <source>
        <dbReference type="EMBL" id="SBT08876.1"/>
    </source>
</evidence>
<proteinExistence type="predicted"/>
<dbReference type="AlphaFoldDB" id="A0A1A8XVX3"/>
<protein>
    <submittedName>
        <fullName evidence="1">Uncharacterized protein</fullName>
    </submittedName>
</protein>
<name>A0A1A8XVX3_9PROT</name>
<dbReference type="STRING" id="1860102.ACCAA_650003"/>